<sequence>MLHIKGKLDKVKCYGDKYCFVVIWTLHTLNECMCLCVSEQLSHPDCEPLKRNSYTMKLICIAVTLLLCAGTTLKPIAAATTTAPVVPSEQPSGQTSNPTVPSEQPSGPTSNPTVPSEQPSGQTSNPTVPSEQPSGQTSNPTVPSEKPSGQTTNNPATTEAQTTSPEPVEEGDQGLSPGEIAGITIGTVAGVALIGGGIFGILKYTGKI</sequence>
<organism evidence="3 4">
    <name type="scientific">Solea senegalensis</name>
    <name type="common">Senegalese sole</name>
    <dbReference type="NCBI Taxonomy" id="28829"/>
    <lineage>
        <taxon>Eukaryota</taxon>
        <taxon>Metazoa</taxon>
        <taxon>Chordata</taxon>
        <taxon>Craniata</taxon>
        <taxon>Vertebrata</taxon>
        <taxon>Euteleostomi</taxon>
        <taxon>Actinopterygii</taxon>
        <taxon>Neopterygii</taxon>
        <taxon>Teleostei</taxon>
        <taxon>Neoteleostei</taxon>
        <taxon>Acanthomorphata</taxon>
        <taxon>Carangaria</taxon>
        <taxon>Pleuronectiformes</taxon>
        <taxon>Pleuronectoidei</taxon>
        <taxon>Soleidae</taxon>
        <taxon>Solea</taxon>
    </lineage>
</organism>
<evidence type="ECO:0000313" key="3">
    <source>
        <dbReference type="EMBL" id="KAG7515849.1"/>
    </source>
</evidence>
<proteinExistence type="predicted"/>
<evidence type="ECO:0000313" key="4">
    <source>
        <dbReference type="Proteomes" id="UP000693946"/>
    </source>
</evidence>
<evidence type="ECO:0000256" key="1">
    <source>
        <dbReference type="SAM" id="MobiDB-lite"/>
    </source>
</evidence>
<keyword evidence="2" id="KW-1133">Transmembrane helix</keyword>
<feature type="compositionally biased region" description="Polar residues" evidence="1">
    <location>
        <begin position="89"/>
        <end position="165"/>
    </location>
</feature>
<evidence type="ECO:0000256" key="2">
    <source>
        <dbReference type="SAM" id="Phobius"/>
    </source>
</evidence>
<gene>
    <name evidence="3" type="ORF">JOB18_017170</name>
</gene>
<keyword evidence="2" id="KW-0472">Membrane</keyword>
<comment type="caution">
    <text evidence="3">The sequence shown here is derived from an EMBL/GenBank/DDBJ whole genome shotgun (WGS) entry which is preliminary data.</text>
</comment>
<accession>A0AAV6SEN5</accession>
<name>A0AAV6SEN5_SOLSE</name>
<dbReference type="Proteomes" id="UP000693946">
    <property type="component" value="Linkage Group LG13"/>
</dbReference>
<keyword evidence="4" id="KW-1185">Reference proteome</keyword>
<dbReference type="EMBL" id="JAGKHQ010000005">
    <property type="protein sequence ID" value="KAG7515849.1"/>
    <property type="molecule type" value="Genomic_DNA"/>
</dbReference>
<reference evidence="3 4" key="1">
    <citation type="journal article" date="2021" name="Sci. Rep.">
        <title>Chromosome anchoring in Senegalese sole (Solea senegalensis) reveals sex-associated markers and genome rearrangements in flatfish.</title>
        <authorList>
            <person name="Guerrero-Cozar I."/>
            <person name="Gomez-Garrido J."/>
            <person name="Berbel C."/>
            <person name="Martinez-Blanch J.F."/>
            <person name="Alioto T."/>
            <person name="Claros M.G."/>
            <person name="Gagnaire P.A."/>
            <person name="Manchado M."/>
        </authorList>
    </citation>
    <scope>NUCLEOTIDE SEQUENCE [LARGE SCALE GENOMIC DNA]</scope>
    <source>
        <strain evidence="3">Sse05_10M</strain>
    </source>
</reference>
<feature type="transmembrane region" description="Helical" evidence="2">
    <location>
        <begin position="180"/>
        <end position="202"/>
    </location>
</feature>
<feature type="region of interest" description="Disordered" evidence="1">
    <location>
        <begin position="82"/>
        <end position="177"/>
    </location>
</feature>
<feature type="transmembrane region" description="Helical" evidence="2">
    <location>
        <begin position="58"/>
        <end position="77"/>
    </location>
</feature>
<keyword evidence="2" id="KW-0812">Transmembrane</keyword>
<protein>
    <submittedName>
        <fullName evidence="3">Uncharacterized protein</fullName>
    </submittedName>
</protein>
<dbReference type="AlphaFoldDB" id="A0AAV6SEN5"/>